<dbReference type="GO" id="GO:0006281">
    <property type="term" value="P:DNA repair"/>
    <property type="evidence" value="ECO:0007669"/>
    <property type="project" value="UniProtKB-KW"/>
</dbReference>
<keyword evidence="7" id="KW-0175">Coiled coil</keyword>
<dbReference type="PANTHER" id="PTHR11735:SF6">
    <property type="entry name" value="TRNA N6-ADENOSINE THREONYLCARBAMOYLTRANSFERASE, MITOCHONDRIAL"/>
    <property type="match status" value="1"/>
</dbReference>
<keyword evidence="3" id="KW-0479">Metal-binding</keyword>
<keyword evidence="2" id="KW-0819">tRNA processing</keyword>
<dbReference type="EMBL" id="CAMKVN010008642">
    <property type="protein sequence ID" value="CAI2192707.1"/>
    <property type="molecule type" value="Genomic_DNA"/>
</dbReference>
<dbReference type="SUPFAM" id="SSF53067">
    <property type="entry name" value="Actin-like ATPase domain"/>
    <property type="match status" value="2"/>
</dbReference>
<evidence type="ECO:0000259" key="8">
    <source>
        <dbReference type="SMART" id="SM00382"/>
    </source>
</evidence>
<dbReference type="GO" id="GO:0005524">
    <property type="term" value="F:ATP binding"/>
    <property type="evidence" value="ECO:0007669"/>
    <property type="project" value="UniProtKB-KW"/>
</dbReference>
<evidence type="ECO:0000256" key="4">
    <source>
        <dbReference type="ARBA" id="ARBA00023315"/>
    </source>
</evidence>
<dbReference type="CDD" id="cd18037">
    <property type="entry name" value="DEXSc_Pif1_like"/>
    <property type="match status" value="1"/>
</dbReference>
<keyword evidence="4" id="KW-0012">Acyltransferase</keyword>
<comment type="caution">
    <text evidence="9">The sequence shown here is derived from an EMBL/GenBank/DDBJ whole genome shotgun (WGS) entry which is preliminary data.</text>
</comment>
<dbReference type="Proteomes" id="UP001153678">
    <property type="component" value="Unassembled WGS sequence"/>
</dbReference>
<reference evidence="9" key="1">
    <citation type="submission" date="2022-08" db="EMBL/GenBank/DDBJ databases">
        <authorList>
            <person name="Kallberg Y."/>
            <person name="Tangrot J."/>
            <person name="Rosling A."/>
        </authorList>
    </citation>
    <scope>NUCLEOTIDE SEQUENCE</scope>
    <source>
        <strain evidence="9">Wild A</strain>
    </source>
</reference>
<dbReference type="GO" id="GO:0000723">
    <property type="term" value="P:telomere maintenance"/>
    <property type="evidence" value="ECO:0007669"/>
    <property type="project" value="InterPro"/>
</dbReference>
<evidence type="ECO:0000313" key="9">
    <source>
        <dbReference type="EMBL" id="CAI2192707.1"/>
    </source>
</evidence>
<accession>A0A9W4X7S7</accession>
<keyword evidence="6" id="KW-0067">ATP-binding</keyword>
<dbReference type="EC" id="5.6.2.3" evidence="6"/>
<keyword evidence="10" id="KW-1185">Reference proteome</keyword>
<dbReference type="GO" id="GO:0043139">
    <property type="term" value="F:5'-3' DNA helicase activity"/>
    <property type="evidence" value="ECO:0007669"/>
    <property type="project" value="UniProtKB-EC"/>
</dbReference>
<keyword evidence="6" id="KW-0347">Helicase</keyword>
<feature type="domain" description="AAA+ ATPase" evidence="8">
    <location>
        <begin position="143"/>
        <end position="299"/>
    </location>
</feature>
<dbReference type="SMART" id="SM00382">
    <property type="entry name" value="AAA"/>
    <property type="match status" value="1"/>
</dbReference>
<dbReference type="Pfam" id="PF00814">
    <property type="entry name" value="TsaD"/>
    <property type="match status" value="1"/>
</dbReference>
<comment type="similarity">
    <text evidence="6">Belongs to the helicase family.</text>
</comment>
<dbReference type="Pfam" id="PF05970">
    <property type="entry name" value="PIF1"/>
    <property type="match status" value="1"/>
</dbReference>
<dbReference type="GO" id="GO:0006310">
    <property type="term" value="P:DNA recombination"/>
    <property type="evidence" value="ECO:0007669"/>
    <property type="project" value="UniProtKB-KW"/>
</dbReference>
<dbReference type="SUPFAM" id="SSF52540">
    <property type="entry name" value="P-loop containing nucleoside triphosphate hydrolases"/>
    <property type="match status" value="2"/>
</dbReference>
<evidence type="ECO:0000256" key="2">
    <source>
        <dbReference type="ARBA" id="ARBA00022694"/>
    </source>
</evidence>
<dbReference type="Gene3D" id="3.40.50.300">
    <property type="entry name" value="P-loop containing nucleotide triphosphate hydrolases"/>
    <property type="match status" value="1"/>
</dbReference>
<evidence type="ECO:0000256" key="1">
    <source>
        <dbReference type="ARBA" id="ARBA00022679"/>
    </source>
</evidence>
<dbReference type="GO" id="GO:0046872">
    <property type="term" value="F:metal ion binding"/>
    <property type="evidence" value="ECO:0007669"/>
    <property type="project" value="UniProtKB-KW"/>
</dbReference>
<proteinExistence type="inferred from homology"/>
<sequence length="745" mass="84078">MLENYSGESTICLLKCEKGPRGFSCREIEFLNDNEEITFWEEIAVKTKNNQSDLRKENQELKQQLAEVKKQLVEVLAERKNSSNGQMAKAEKEKLVEVREEKFSNPGEENLLEDEQSFEKEFNKLISPLNEEQKNVFCLAVKEKVNLFFTGAAGTGKSFLLKKLITALKSAYGEKSVAVTALTGIAANNINGRTLHSFAGIGLGSEPLPELVKRIQDSKRDQKRWQEVKVLIIDEISMLDGDLLDSLEFIARIVRNNQQPFGGLQLIFTGDFFQLPPVSRDKKSFQFCFESQMRFGEISPAGLTMLETLEQEPKFPNDGIEATQLYATNEEQLPELLRGCLALSELQLKLNAQVMLIKNLTPQLVNGSQGIVVGFQEQKEFKFTNGIKKVIELVEWKSEIPYTHIVQASRQQIPLVLRQLYVALSRATSVKYLQVIGFKKNHIMFSHPKVNNFYQTLLENQTGTKDIVFEGKVISIKRKSYRQGDSEDLLRKNRIALEIRVEPKVPYALAIETSCDETSIAILENKKVISNITVSQILEQQKYGGVMPSLAAKLHIKNIQQVLTQALNEAKKSPREVDYIAYTEKPGLIICLQIGKIMAETLSLYLNKPIFPCHHLYGHIYASLLDKKEDGGHTQIYQVNNHSDFVLLGETLDDAVGECLDKSAILLGYTYPGGPIIEKLALNGQNVYRLPFPKNDNSLDFSFSGLKSEVRRLVDTKKESINVNDLACSLQYILAEILAKKLKNA</sequence>
<evidence type="ECO:0000256" key="7">
    <source>
        <dbReference type="SAM" id="Coils"/>
    </source>
</evidence>
<organism evidence="9 10">
    <name type="scientific">Funneliformis geosporum</name>
    <dbReference type="NCBI Taxonomy" id="1117311"/>
    <lineage>
        <taxon>Eukaryota</taxon>
        <taxon>Fungi</taxon>
        <taxon>Fungi incertae sedis</taxon>
        <taxon>Mucoromycota</taxon>
        <taxon>Glomeromycotina</taxon>
        <taxon>Glomeromycetes</taxon>
        <taxon>Glomerales</taxon>
        <taxon>Glomeraceae</taxon>
        <taxon>Funneliformis</taxon>
    </lineage>
</organism>
<comment type="catalytic activity">
    <reaction evidence="6">
        <text>ATP + H2O = ADP + phosphate + H(+)</text>
        <dbReference type="Rhea" id="RHEA:13065"/>
        <dbReference type="ChEBI" id="CHEBI:15377"/>
        <dbReference type="ChEBI" id="CHEBI:15378"/>
        <dbReference type="ChEBI" id="CHEBI:30616"/>
        <dbReference type="ChEBI" id="CHEBI:43474"/>
        <dbReference type="ChEBI" id="CHEBI:456216"/>
        <dbReference type="EC" id="5.6.2.3"/>
    </reaction>
</comment>
<keyword evidence="6" id="KW-0227">DNA damage</keyword>
<dbReference type="GO" id="GO:0016787">
    <property type="term" value="F:hydrolase activity"/>
    <property type="evidence" value="ECO:0007669"/>
    <property type="project" value="UniProtKB-KW"/>
</dbReference>
<dbReference type="GO" id="GO:0061711">
    <property type="term" value="F:tRNA N(6)-L-threonylcarbamoyladenine synthase activity"/>
    <property type="evidence" value="ECO:0007669"/>
    <property type="project" value="UniProtKB-EC"/>
</dbReference>
<dbReference type="InterPro" id="IPR017861">
    <property type="entry name" value="KAE1/TsaD"/>
</dbReference>
<dbReference type="InterPro" id="IPR000905">
    <property type="entry name" value="Gcp-like_dom"/>
</dbReference>
<dbReference type="Gene3D" id="3.30.420.40">
    <property type="match status" value="2"/>
</dbReference>
<name>A0A9W4X7S7_9GLOM</name>
<dbReference type="GO" id="GO:0008033">
    <property type="term" value="P:tRNA processing"/>
    <property type="evidence" value="ECO:0007669"/>
    <property type="project" value="UniProtKB-KW"/>
</dbReference>
<dbReference type="InterPro" id="IPR027417">
    <property type="entry name" value="P-loop_NTPase"/>
</dbReference>
<evidence type="ECO:0000256" key="3">
    <source>
        <dbReference type="ARBA" id="ARBA00022723"/>
    </source>
</evidence>
<keyword evidence="6" id="KW-0233">DNA recombination</keyword>
<dbReference type="PANTHER" id="PTHR11735">
    <property type="entry name" value="TRNA N6-ADENOSINE THREONYLCARBAMOYLTRANSFERASE"/>
    <property type="match status" value="1"/>
</dbReference>
<dbReference type="PRINTS" id="PR00789">
    <property type="entry name" value="OSIALOPTASE"/>
</dbReference>
<dbReference type="InterPro" id="IPR043129">
    <property type="entry name" value="ATPase_NBD"/>
</dbReference>
<dbReference type="AlphaFoldDB" id="A0A9W4X7S7"/>
<keyword evidence="6" id="KW-0234">DNA repair</keyword>
<evidence type="ECO:0000313" key="10">
    <source>
        <dbReference type="Proteomes" id="UP001153678"/>
    </source>
</evidence>
<dbReference type="InterPro" id="IPR010285">
    <property type="entry name" value="DNA_helicase_pif1-like_DEAD"/>
</dbReference>
<dbReference type="Pfam" id="PF21530">
    <property type="entry name" value="Pif1_2B_dom"/>
    <property type="match status" value="1"/>
</dbReference>
<keyword evidence="6" id="KW-0547">Nucleotide-binding</keyword>
<evidence type="ECO:0000256" key="5">
    <source>
        <dbReference type="ARBA" id="ARBA00048117"/>
    </source>
</evidence>
<dbReference type="OrthoDB" id="10259622at2759"/>
<protein>
    <recommendedName>
        <fullName evidence="6">ATP-dependent DNA helicase</fullName>
        <ecNumber evidence="6">5.6.2.3</ecNumber>
    </recommendedName>
</protein>
<dbReference type="InterPro" id="IPR049163">
    <property type="entry name" value="Pif1-like_2B_dom"/>
</dbReference>
<keyword evidence="6" id="KW-0378">Hydrolase</keyword>
<feature type="coiled-coil region" evidence="7">
    <location>
        <begin position="44"/>
        <end position="93"/>
    </location>
</feature>
<gene>
    <name evidence="9" type="ORF">FWILDA_LOCUS15712</name>
</gene>
<evidence type="ECO:0000256" key="6">
    <source>
        <dbReference type="RuleBase" id="RU363044"/>
    </source>
</evidence>
<keyword evidence="1" id="KW-0808">Transferase</keyword>
<comment type="cofactor">
    <cofactor evidence="6">
        <name>Mg(2+)</name>
        <dbReference type="ChEBI" id="CHEBI:18420"/>
    </cofactor>
</comment>
<dbReference type="NCBIfam" id="TIGR00329">
    <property type="entry name" value="gcp_kae1"/>
    <property type="match status" value="1"/>
</dbReference>
<dbReference type="InterPro" id="IPR003593">
    <property type="entry name" value="AAA+_ATPase"/>
</dbReference>
<comment type="catalytic activity">
    <reaction evidence="5">
        <text>L-threonylcarbamoyladenylate + adenosine(37) in tRNA = N(6)-L-threonylcarbamoyladenosine(37) in tRNA + AMP + H(+)</text>
        <dbReference type="Rhea" id="RHEA:37059"/>
        <dbReference type="Rhea" id="RHEA-COMP:10162"/>
        <dbReference type="Rhea" id="RHEA-COMP:10163"/>
        <dbReference type="ChEBI" id="CHEBI:15378"/>
        <dbReference type="ChEBI" id="CHEBI:73682"/>
        <dbReference type="ChEBI" id="CHEBI:74411"/>
        <dbReference type="ChEBI" id="CHEBI:74418"/>
        <dbReference type="ChEBI" id="CHEBI:456215"/>
        <dbReference type="EC" id="2.3.1.234"/>
    </reaction>
</comment>